<dbReference type="InterPro" id="IPR011605">
    <property type="entry name" value="NusB_fam"/>
</dbReference>
<dbReference type="GO" id="GO:0031564">
    <property type="term" value="P:transcription antitermination"/>
    <property type="evidence" value="ECO:0007669"/>
    <property type="project" value="UniProtKB-KW"/>
</dbReference>
<organism evidence="8 9">
    <name type="scientific">Faecalitalea cylindroides</name>
    <dbReference type="NCBI Taxonomy" id="39483"/>
    <lineage>
        <taxon>Bacteria</taxon>
        <taxon>Bacillati</taxon>
        <taxon>Bacillota</taxon>
        <taxon>Erysipelotrichia</taxon>
        <taxon>Erysipelotrichales</taxon>
        <taxon>Erysipelotrichaceae</taxon>
        <taxon>Faecalitalea</taxon>
    </lineage>
</organism>
<dbReference type="Pfam" id="PF01029">
    <property type="entry name" value="NusB"/>
    <property type="match status" value="1"/>
</dbReference>
<evidence type="ECO:0000256" key="5">
    <source>
        <dbReference type="ARBA" id="ARBA00023163"/>
    </source>
</evidence>
<evidence type="ECO:0000313" key="8">
    <source>
        <dbReference type="EMBL" id="OUP61117.1"/>
    </source>
</evidence>
<evidence type="ECO:0000256" key="4">
    <source>
        <dbReference type="ARBA" id="ARBA00023015"/>
    </source>
</evidence>
<dbReference type="Proteomes" id="UP000195447">
    <property type="component" value="Unassembled WGS sequence"/>
</dbReference>
<evidence type="ECO:0000313" key="9">
    <source>
        <dbReference type="Proteomes" id="UP000195447"/>
    </source>
</evidence>
<comment type="caution">
    <text evidence="8">The sequence shown here is derived from an EMBL/GenBank/DDBJ whole genome shotgun (WGS) entry which is preliminary data.</text>
</comment>
<dbReference type="PANTHER" id="PTHR11078">
    <property type="entry name" value="N UTILIZATION SUBSTANCE PROTEIN B-RELATED"/>
    <property type="match status" value="1"/>
</dbReference>
<dbReference type="GO" id="GO:0003723">
    <property type="term" value="F:RNA binding"/>
    <property type="evidence" value="ECO:0007669"/>
    <property type="project" value="UniProtKB-KW"/>
</dbReference>
<accession>A0A1Y3VS05</accession>
<dbReference type="NCBIfam" id="TIGR01951">
    <property type="entry name" value="nusB"/>
    <property type="match status" value="1"/>
</dbReference>
<keyword evidence="3" id="KW-0694">RNA-binding</keyword>
<dbReference type="EMBL" id="JAQNCK010000005">
    <property type="protein sequence ID" value="MDC0827674.1"/>
    <property type="molecule type" value="Genomic_DNA"/>
</dbReference>
<dbReference type="AlphaFoldDB" id="A0A1Y3VS05"/>
<keyword evidence="2" id="KW-0889">Transcription antitermination</keyword>
<dbReference type="InterPro" id="IPR035926">
    <property type="entry name" value="NusB-like_sf"/>
</dbReference>
<protein>
    <submittedName>
        <fullName evidence="8">Transcription antitermination factor NusB</fullName>
    </submittedName>
</protein>
<reference evidence="8" key="2">
    <citation type="journal article" date="2018" name="BMC Genomics">
        <title>Whole genome sequencing and function prediction of 133 gut anaerobes isolated from chicken caecum in pure cultures.</title>
        <authorList>
            <person name="Medvecky M."/>
            <person name="Cejkova D."/>
            <person name="Polansky O."/>
            <person name="Karasova D."/>
            <person name="Kubasova T."/>
            <person name="Cizek A."/>
            <person name="Rychlik I."/>
        </authorList>
    </citation>
    <scope>NUCLEOTIDE SEQUENCE</scope>
    <source>
        <strain evidence="8">An178</strain>
    </source>
</reference>
<name>A0A1Y3VS05_9FIRM</name>
<comment type="similarity">
    <text evidence="1">Belongs to the NusB family.</text>
</comment>
<evidence type="ECO:0000313" key="7">
    <source>
        <dbReference type="EMBL" id="MDC0827674.1"/>
    </source>
</evidence>
<keyword evidence="9" id="KW-1185">Reference proteome</keyword>
<gene>
    <name evidence="7" type="primary">nusB</name>
    <name evidence="8" type="ORF">B5F14_04210</name>
    <name evidence="7" type="ORF">POG00_03000</name>
</gene>
<dbReference type="SUPFAM" id="SSF48013">
    <property type="entry name" value="NusB-like"/>
    <property type="match status" value="1"/>
</dbReference>
<evidence type="ECO:0000256" key="1">
    <source>
        <dbReference type="ARBA" id="ARBA00005952"/>
    </source>
</evidence>
<dbReference type="InterPro" id="IPR006027">
    <property type="entry name" value="NusB_RsmB_TIM44"/>
</dbReference>
<evidence type="ECO:0000256" key="2">
    <source>
        <dbReference type="ARBA" id="ARBA00022814"/>
    </source>
</evidence>
<dbReference type="GO" id="GO:0006353">
    <property type="term" value="P:DNA-templated transcription termination"/>
    <property type="evidence" value="ECO:0007669"/>
    <property type="project" value="InterPro"/>
</dbReference>
<dbReference type="Proteomes" id="UP001220658">
    <property type="component" value="Unassembled WGS sequence"/>
</dbReference>
<proteinExistence type="inferred from homology"/>
<dbReference type="RefSeq" id="WP_022355866.1">
    <property type="nucleotide sequence ID" value="NZ_CABKSV010000003.1"/>
</dbReference>
<feature type="domain" description="NusB/RsmB/TIM44" evidence="6">
    <location>
        <begin position="5"/>
        <end position="124"/>
    </location>
</feature>
<dbReference type="GO" id="GO:0005829">
    <property type="term" value="C:cytosol"/>
    <property type="evidence" value="ECO:0007669"/>
    <property type="project" value="TreeGrafter"/>
</dbReference>
<reference evidence="7" key="3">
    <citation type="submission" date="2023-01" db="EMBL/GenBank/DDBJ databases">
        <title>Human gut microbiome strain richness.</title>
        <authorList>
            <person name="Chen-Liaw A."/>
        </authorList>
    </citation>
    <scope>NUCLEOTIDE SEQUENCE</scope>
    <source>
        <strain evidence="7">D55st1_G4_D55t1_190419</strain>
    </source>
</reference>
<dbReference type="GeneID" id="79877094"/>
<dbReference type="EMBL" id="NFKM01000006">
    <property type="protein sequence ID" value="OUP61117.1"/>
    <property type="molecule type" value="Genomic_DNA"/>
</dbReference>
<evidence type="ECO:0000259" key="6">
    <source>
        <dbReference type="Pfam" id="PF01029"/>
    </source>
</evidence>
<reference evidence="9" key="1">
    <citation type="submission" date="2017-04" db="EMBL/GenBank/DDBJ databases">
        <title>Function of individual gut microbiota members based on whole genome sequencing of pure cultures obtained from chicken caecum.</title>
        <authorList>
            <person name="Medvecky M."/>
            <person name="Cejkova D."/>
            <person name="Polansky O."/>
            <person name="Karasova D."/>
            <person name="Kubasova T."/>
            <person name="Cizek A."/>
            <person name="Rychlik I."/>
        </authorList>
    </citation>
    <scope>NUCLEOTIDE SEQUENCE [LARGE SCALE GENOMIC DNA]</scope>
    <source>
        <strain evidence="9">An178</strain>
    </source>
</reference>
<keyword evidence="4" id="KW-0805">Transcription regulation</keyword>
<dbReference type="PANTHER" id="PTHR11078:SF3">
    <property type="entry name" value="ANTITERMINATION NUSB DOMAIN-CONTAINING PROTEIN"/>
    <property type="match status" value="1"/>
</dbReference>
<evidence type="ECO:0000256" key="3">
    <source>
        <dbReference type="ARBA" id="ARBA00022884"/>
    </source>
</evidence>
<dbReference type="Gene3D" id="1.10.940.10">
    <property type="entry name" value="NusB-like"/>
    <property type="match status" value="1"/>
</dbReference>
<sequence length="125" mass="14574">MNRHEQRIIAMKSIYQHLLLDKDIRKCVYECMDGCNEIDGYLYSLTIGTAENKEKYIDMINPLLRKDWSFDRLSILEQTILLIAFQEILVNETPKAIVINEAVTLAKKYCDEDAYKLLNGVIDQL</sequence>
<keyword evidence="5" id="KW-0804">Transcription</keyword>